<protein>
    <submittedName>
        <fullName evidence="3">Clan AA aspartic protease</fullName>
    </submittedName>
</protein>
<evidence type="ECO:0000313" key="3">
    <source>
        <dbReference type="EMBL" id="QIZ71134.1"/>
    </source>
</evidence>
<dbReference type="InterPro" id="IPR021109">
    <property type="entry name" value="Peptidase_aspartic_dom_sf"/>
</dbReference>
<sequence length="392" mass="41916">MKLISSMATPLAIASELLAIAVFSLPIFAQTPPSSPPNSSDSGLEILGELAECVSTSLEAVPQADRQDLETLSMQCVFEVVILGPDGTLRSDANERMLALLEFTGGSLPARVVRGQAKVPLNPIEDRFLWTVPVTLGDRTYPFLLDTGASNSLLAHSIAAPLGLAGTPIPNDLFAYMVVGEDCSEVDATLMQFPHVSIDRATVEGMTGMGLPQTTIPQQLSGVLGLDFLSGFDAIVDPGRLELQLLPRSPAPVDAIPLEGKMGVMTAQVYLGDRGPFTFLLDTGAEVTAISQDLADRLSLDTTDLPTQEVVGFCGLETAALTTLERVRLADRQRDRLDAVILQKGVLDFLGIDGILGQNFLLHYKQHWRFDPPNALGFPDRGTLILSPATAP</sequence>
<dbReference type="Proteomes" id="UP000500857">
    <property type="component" value="Chromosome"/>
</dbReference>
<evidence type="ECO:0000256" key="1">
    <source>
        <dbReference type="ARBA" id="ARBA00022801"/>
    </source>
</evidence>
<dbReference type="Pfam" id="PF13650">
    <property type="entry name" value="Asp_protease_2"/>
    <property type="match status" value="2"/>
</dbReference>
<dbReference type="SUPFAM" id="SSF50630">
    <property type="entry name" value="Acid proteases"/>
    <property type="match status" value="2"/>
</dbReference>
<dbReference type="EMBL" id="CP051167">
    <property type="protein sequence ID" value="QIZ71134.1"/>
    <property type="molecule type" value="Genomic_DNA"/>
</dbReference>
<dbReference type="GO" id="GO:0004190">
    <property type="term" value="F:aspartic-type endopeptidase activity"/>
    <property type="evidence" value="ECO:0007669"/>
    <property type="project" value="InterPro"/>
</dbReference>
<dbReference type="InterPro" id="IPR001995">
    <property type="entry name" value="Peptidase_A2_cat"/>
</dbReference>
<dbReference type="AlphaFoldDB" id="A0A6H1TX16"/>
<dbReference type="Gene3D" id="2.40.70.10">
    <property type="entry name" value="Acid Proteases"/>
    <property type="match status" value="2"/>
</dbReference>
<dbReference type="GO" id="GO:0006508">
    <property type="term" value="P:proteolysis"/>
    <property type="evidence" value="ECO:0007669"/>
    <property type="project" value="UniProtKB-KW"/>
</dbReference>
<dbReference type="RefSeq" id="WP_168569289.1">
    <property type="nucleotide sequence ID" value="NZ_CP051167.1"/>
</dbReference>
<organism evidence="3 4">
    <name type="scientific">Oxynema aestuarii AP17</name>
    <dbReference type="NCBI Taxonomy" id="2064643"/>
    <lineage>
        <taxon>Bacteria</taxon>
        <taxon>Bacillati</taxon>
        <taxon>Cyanobacteriota</taxon>
        <taxon>Cyanophyceae</taxon>
        <taxon>Oscillatoriophycideae</taxon>
        <taxon>Oscillatoriales</taxon>
        <taxon>Oscillatoriaceae</taxon>
        <taxon>Oxynema</taxon>
        <taxon>Oxynema aestuarii</taxon>
    </lineage>
</organism>
<dbReference type="KEGG" id="oxy:HCG48_11565"/>
<evidence type="ECO:0000313" key="4">
    <source>
        <dbReference type="Proteomes" id="UP000500857"/>
    </source>
</evidence>
<dbReference type="CDD" id="cd05483">
    <property type="entry name" value="retropepsin_like_bacteria"/>
    <property type="match status" value="2"/>
</dbReference>
<dbReference type="PROSITE" id="PS00141">
    <property type="entry name" value="ASP_PROTEASE"/>
    <property type="match status" value="2"/>
</dbReference>
<proteinExistence type="predicted"/>
<evidence type="ECO:0000259" key="2">
    <source>
        <dbReference type="PROSITE" id="PS50175"/>
    </source>
</evidence>
<name>A0A6H1TX16_9CYAN</name>
<keyword evidence="4" id="KW-1185">Reference proteome</keyword>
<feature type="domain" description="Peptidase A2" evidence="2">
    <location>
        <begin position="277"/>
        <end position="292"/>
    </location>
</feature>
<accession>A0A6H1TX16</accession>
<keyword evidence="3" id="KW-0645">Protease</keyword>
<reference evidence="3 4" key="1">
    <citation type="submission" date="2020-04" db="EMBL/GenBank/DDBJ databases">
        <authorList>
            <person name="Basu S."/>
            <person name="Maruthanayagam V."/>
            <person name="Chakraborty S."/>
            <person name="Pramanik A."/>
            <person name="Mukherjee J."/>
            <person name="Brink B."/>
        </authorList>
    </citation>
    <scope>NUCLEOTIDE SEQUENCE [LARGE SCALE GENOMIC DNA]</scope>
    <source>
        <strain evidence="3 4">AP17</strain>
    </source>
</reference>
<dbReference type="PROSITE" id="PS50175">
    <property type="entry name" value="ASP_PROT_RETROV"/>
    <property type="match status" value="1"/>
</dbReference>
<dbReference type="InterPro" id="IPR001969">
    <property type="entry name" value="Aspartic_peptidase_AS"/>
</dbReference>
<keyword evidence="1" id="KW-0378">Hydrolase</keyword>
<gene>
    <name evidence="3" type="ORF">HCG48_11565</name>
</gene>
<dbReference type="InterPro" id="IPR034122">
    <property type="entry name" value="Retropepsin-like_bacterial"/>
</dbReference>